<dbReference type="PIRSF" id="PIRSF003128">
    <property type="entry name" value="RecN"/>
    <property type="match status" value="1"/>
</dbReference>
<evidence type="ECO:0000256" key="9">
    <source>
        <dbReference type="PIRNR" id="PIRNR003128"/>
    </source>
</evidence>
<dbReference type="PANTHER" id="PTHR11059:SF0">
    <property type="entry name" value="DNA REPAIR PROTEIN RECN"/>
    <property type="match status" value="1"/>
</dbReference>
<dbReference type="PANTHER" id="PTHR11059">
    <property type="entry name" value="DNA REPAIR PROTEIN RECN"/>
    <property type="match status" value="1"/>
</dbReference>
<dbReference type="InterPro" id="IPR003395">
    <property type="entry name" value="RecF/RecN/SMC_N"/>
</dbReference>
<comment type="similarity">
    <text evidence="2 9">Belongs to the RecN family.</text>
</comment>
<dbReference type="GO" id="GO:0009432">
    <property type="term" value="P:SOS response"/>
    <property type="evidence" value="ECO:0007669"/>
    <property type="project" value="TreeGrafter"/>
</dbReference>
<keyword evidence="10" id="KW-0175">Coiled coil</keyword>
<sequence length="555" mass="61537">MLHTLRIENLALMDAVSLEFEKGYTAVTGETGAGKSVLLGALSLLSGARADKTLIRQGTDTCTLEAAFHFTESAQLDSLLEQMGLPLCEEGQFLLRRIVSKSKPSRIQINGAMATQTQLQEIGKQWIDFHGPGEPQKLFHETEQLALLDLFAGLKKDLAAYRKEYRDWRGQLERIEDLRKETRLSPEEAAFLNSQIKEIDELKLTDERISQLEQDFRRISSSQELKEACSQIDGRFLGSKGICSQLQSVLPLARKLAELDPSAAQLADRVESLVIEANDLSGEWAELANDADFDPRQIKQIEADMDKWLNIRRRYGASVETIIAKREQMAERLSLQGNIEETIEKLQQEADEKRSELAKLAAAMRSIRLKAAHKLGKQSQSLLQELGFKNPKLSIEIVAREKLGPSGDCECRMTFSPNPGSDQLPLNKIASSGEMARVMLALKSVLAAVDATPLLVFDEVDSNIGGEVATSVAGLLADLGQDHQVFCITHLPQVAAVAKNHYLVEKDQSDKATTVSIRCLNDDKTRRLDEFARMLGDRTSKSARKHAEALLGQSS</sequence>
<dbReference type="SUPFAM" id="SSF52540">
    <property type="entry name" value="P-loop containing nucleoside triphosphate hydrolases"/>
    <property type="match status" value="1"/>
</dbReference>
<protein>
    <recommendedName>
        <fullName evidence="3 9">DNA repair protein RecN</fullName>
    </recommendedName>
    <alternativeName>
        <fullName evidence="8 9">Recombination protein N</fullName>
    </alternativeName>
</protein>
<proteinExistence type="inferred from homology"/>
<evidence type="ECO:0000259" key="11">
    <source>
        <dbReference type="Pfam" id="PF02463"/>
    </source>
</evidence>
<evidence type="ECO:0000256" key="1">
    <source>
        <dbReference type="ARBA" id="ARBA00003618"/>
    </source>
</evidence>
<dbReference type="Proteomes" id="UP000478417">
    <property type="component" value="Unassembled WGS sequence"/>
</dbReference>
<keyword evidence="4" id="KW-0547">Nucleotide-binding</keyword>
<keyword evidence="6" id="KW-0067">ATP-binding</keyword>
<keyword evidence="7 9" id="KW-0234">DNA repair</keyword>
<gene>
    <name evidence="12" type="primary">recN</name>
    <name evidence="12" type="ORF">G0Q06_00550</name>
</gene>
<evidence type="ECO:0000256" key="7">
    <source>
        <dbReference type="ARBA" id="ARBA00023204"/>
    </source>
</evidence>
<evidence type="ECO:0000313" key="12">
    <source>
        <dbReference type="EMBL" id="NDV60935.1"/>
    </source>
</evidence>
<keyword evidence="13" id="KW-1185">Reference proteome</keyword>
<dbReference type="AlphaFoldDB" id="A0A6B2LZK6"/>
<evidence type="ECO:0000256" key="5">
    <source>
        <dbReference type="ARBA" id="ARBA00022763"/>
    </source>
</evidence>
<dbReference type="GO" id="GO:0006281">
    <property type="term" value="P:DNA repair"/>
    <property type="evidence" value="ECO:0007669"/>
    <property type="project" value="UniProtKB-KW"/>
</dbReference>
<evidence type="ECO:0000256" key="8">
    <source>
        <dbReference type="ARBA" id="ARBA00033408"/>
    </source>
</evidence>
<comment type="caution">
    <text evidence="12">The sequence shown here is derived from an EMBL/GenBank/DDBJ whole genome shotgun (WGS) entry which is preliminary data.</text>
</comment>
<reference evidence="12 13" key="1">
    <citation type="submission" date="2020-02" db="EMBL/GenBank/DDBJ databases">
        <title>Albibacoteraceae fam. nov., the first described family within the subdivision 4 Verrucomicrobia.</title>
        <authorList>
            <person name="Xi F."/>
        </authorList>
    </citation>
    <scope>NUCLEOTIDE SEQUENCE [LARGE SCALE GENOMIC DNA]</scope>
    <source>
        <strain evidence="12 13">CK1056</strain>
    </source>
</reference>
<feature type="coiled-coil region" evidence="10">
    <location>
        <begin position="336"/>
        <end position="363"/>
    </location>
</feature>
<dbReference type="EMBL" id="JAAGNX010000001">
    <property type="protein sequence ID" value="NDV60935.1"/>
    <property type="molecule type" value="Genomic_DNA"/>
</dbReference>
<keyword evidence="5 9" id="KW-0227">DNA damage</keyword>
<evidence type="ECO:0000256" key="10">
    <source>
        <dbReference type="SAM" id="Coils"/>
    </source>
</evidence>
<dbReference type="Pfam" id="PF02463">
    <property type="entry name" value="SMC_N"/>
    <property type="match status" value="1"/>
</dbReference>
<evidence type="ECO:0000313" key="13">
    <source>
        <dbReference type="Proteomes" id="UP000478417"/>
    </source>
</evidence>
<feature type="domain" description="RecF/RecN/SMC N-terminal" evidence="11">
    <location>
        <begin position="2"/>
        <end position="508"/>
    </location>
</feature>
<dbReference type="NCBIfam" id="TIGR00634">
    <property type="entry name" value="recN"/>
    <property type="match status" value="1"/>
</dbReference>
<accession>A0A6B2LZK6</accession>
<name>A0A6B2LZK6_9BACT</name>
<evidence type="ECO:0000256" key="2">
    <source>
        <dbReference type="ARBA" id="ARBA00009441"/>
    </source>
</evidence>
<dbReference type="CDD" id="cd03241">
    <property type="entry name" value="ABC_RecN"/>
    <property type="match status" value="1"/>
</dbReference>
<organism evidence="12 13">
    <name type="scientific">Oceanipulchritudo coccoides</name>
    <dbReference type="NCBI Taxonomy" id="2706888"/>
    <lineage>
        <taxon>Bacteria</taxon>
        <taxon>Pseudomonadati</taxon>
        <taxon>Verrucomicrobiota</taxon>
        <taxon>Opitutia</taxon>
        <taxon>Puniceicoccales</taxon>
        <taxon>Oceanipulchritudinaceae</taxon>
        <taxon>Oceanipulchritudo</taxon>
    </lineage>
</organism>
<dbReference type="GO" id="GO:0006310">
    <property type="term" value="P:DNA recombination"/>
    <property type="evidence" value="ECO:0007669"/>
    <property type="project" value="InterPro"/>
</dbReference>
<dbReference type="InterPro" id="IPR027417">
    <property type="entry name" value="P-loop_NTPase"/>
</dbReference>
<comment type="function">
    <text evidence="1 9">May be involved in recombinational repair of damaged DNA.</text>
</comment>
<evidence type="ECO:0000256" key="6">
    <source>
        <dbReference type="ARBA" id="ARBA00022840"/>
    </source>
</evidence>
<dbReference type="InterPro" id="IPR004604">
    <property type="entry name" value="DNA_recomb/repair_RecN"/>
</dbReference>
<evidence type="ECO:0000256" key="4">
    <source>
        <dbReference type="ARBA" id="ARBA00022741"/>
    </source>
</evidence>
<dbReference type="Gene3D" id="3.40.50.300">
    <property type="entry name" value="P-loop containing nucleotide triphosphate hydrolases"/>
    <property type="match status" value="2"/>
</dbReference>
<dbReference type="GO" id="GO:0043590">
    <property type="term" value="C:bacterial nucleoid"/>
    <property type="evidence" value="ECO:0007669"/>
    <property type="project" value="TreeGrafter"/>
</dbReference>
<evidence type="ECO:0000256" key="3">
    <source>
        <dbReference type="ARBA" id="ARBA00021315"/>
    </source>
</evidence>
<dbReference type="RefSeq" id="WP_163961401.1">
    <property type="nucleotide sequence ID" value="NZ_JAAGNX010000001.1"/>
</dbReference>
<dbReference type="GO" id="GO:0005524">
    <property type="term" value="F:ATP binding"/>
    <property type="evidence" value="ECO:0007669"/>
    <property type="project" value="UniProtKB-KW"/>
</dbReference>